<proteinExistence type="predicted"/>
<sequence length="445" mass="45091">MQVSAILSLPYIQPAQAQKHVTHNEALRRLDALVQPVVADRDRAAPPAAPGAGDRHLVGVGATGDWAGRDHALAVWDGAAWRFETPAAGWRAHCTAEDAELVFDGSGWRAPAELATQADRLGLGAEADAENRLSVAAPAVLLSHDGGDHRLKVNRAGPGDTASLLFQTGFTGGAEMGLAGGPDFEIKTSADGAGWTSALRLSASDGRATGAAVQSGPRDATPGRLMSVGAFGLGAAAAPQAASADLARETGTYAMALPAPDAPPGASGPALLEVAAQGPDEIAQRLTETGTGRAWRRSRAGGAWQGWQRVIGQADLIGPVGLASGLPTGAVFETGTGPGGRFLRLADGTQIAQAEAALFARLSADRLEHVWTFPAPFAAPPQVAVTLPGAEADYGGLGPGDLGPAMQEAGTASVALRLPRAAGAASFAAGAQVMGARLLAIGRWD</sequence>
<reference evidence="2" key="1">
    <citation type="submission" date="2016-10" db="EMBL/GenBank/DDBJ databases">
        <authorList>
            <person name="Varghese N."/>
            <person name="Submissions S."/>
        </authorList>
    </citation>
    <scope>NUCLEOTIDE SEQUENCE [LARGE SCALE GENOMIC DNA]</scope>
    <source>
        <strain evidence="2">DSM 21424</strain>
    </source>
</reference>
<protein>
    <recommendedName>
        <fullName evidence="3">DUF2793 domain-containing protein</fullName>
    </recommendedName>
</protein>
<dbReference type="Pfam" id="PF10983">
    <property type="entry name" value="DUF2793"/>
    <property type="match status" value="1"/>
</dbReference>
<keyword evidence="2" id="KW-1185">Reference proteome</keyword>
<dbReference type="Proteomes" id="UP000198922">
    <property type="component" value="Unassembled WGS sequence"/>
</dbReference>
<organism evidence="1 2">
    <name type="scientific">Limimaricola pyoseonensis</name>
    <dbReference type="NCBI Taxonomy" id="521013"/>
    <lineage>
        <taxon>Bacteria</taxon>
        <taxon>Pseudomonadati</taxon>
        <taxon>Pseudomonadota</taxon>
        <taxon>Alphaproteobacteria</taxon>
        <taxon>Rhodobacterales</taxon>
        <taxon>Paracoccaceae</taxon>
        <taxon>Limimaricola</taxon>
    </lineage>
</organism>
<name>A0A1G7IT99_9RHOB</name>
<gene>
    <name evidence="1" type="ORF">SAMN04488567_3516</name>
</gene>
<dbReference type="InterPro" id="IPR021251">
    <property type="entry name" value="DUF2793"/>
</dbReference>
<dbReference type="RefSeq" id="WP_110559022.1">
    <property type="nucleotide sequence ID" value="NZ_FNAT01000008.1"/>
</dbReference>
<dbReference type="OrthoDB" id="564699at2"/>
<dbReference type="AlphaFoldDB" id="A0A1G7IT99"/>
<accession>A0A1G7IT99</accession>
<evidence type="ECO:0000313" key="1">
    <source>
        <dbReference type="EMBL" id="SDF15786.1"/>
    </source>
</evidence>
<evidence type="ECO:0000313" key="2">
    <source>
        <dbReference type="Proteomes" id="UP000198922"/>
    </source>
</evidence>
<dbReference type="EMBL" id="FNAT01000008">
    <property type="protein sequence ID" value="SDF15786.1"/>
    <property type="molecule type" value="Genomic_DNA"/>
</dbReference>
<evidence type="ECO:0008006" key="3">
    <source>
        <dbReference type="Google" id="ProtNLM"/>
    </source>
</evidence>
<dbReference type="CDD" id="cd19958">
    <property type="entry name" value="pyocin_knob"/>
    <property type="match status" value="1"/>
</dbReference>
<dbReference type="STRING" id="521013.SAMN04488567_3516"/>